<comment type="similarity">
    <text evidence="2 12">Belongs to the amiloride-sensitive sodium channel (TC 1.A.6) family.</text>
</comment>
<evidence type="ECO:0000256" key="9">
    <source>
        <dbReference type="ARBA" id="ARBA00023136"/>
    </source>
</evidence>
<evidence type="ECO:0000256" key="1">
    <source>
        <dbReference type="ARBA" id="ARBA00004141"/>
    </source>
</evidence>
<keyword evidence="6 14" id="KW-1133">Transmembrane helix</keyword>
<evidence type="ECO:0000256" key="5">
    <source>
        <dbReference type="ARBA" id="ARBA00022692"/>
    </source>
</evidence>
<keyword evidence="11 12" id="KW-0407">Ion channel</keyword>
<dbReference type="PANTHER" id="PTHR11690">
    <property type="entry name" value="AMILORIDE-SENSITIVE SODIUM CHANNEL-RELATED"/>
    <property type="match status" value="1"/>
</dbReference>
<evidence type="ECO:0000256" key="14">
    <source>
        <dbReference type="SAM" id="Phobius"/>
    </source>
</evidence>
<keyword evidence="3 12" id="KW-0813">Transport</keyword>
<evidence type="ECO:0000256" key="6">
    <source>
        <dbReference type="ARBA" id="ARBA00022989"/>
    </source>
</evidence>
<reference evidence="15 16" key="1">
    <citation type="submission" date="2015-12" db="EMBL/GenBank/DDBJ databases">
        <title>The genome of Folsomia candida.</title>
        <authorList>
            <person name="Faddeeva A."/>
            <person name="Derks M.F."/>
            <person name="Anvar Y."/>
            <person name="Smit S."/>
            <person name="Van Straalen N."/>
            <person name="Roelofs D."/>
        </authorList>
    </citation>
    <scope>NUCLEOTIDE SEQUENCE [LARGE SCALE GENOMIC DNA]</scope>
    <source>
        <strain evidence="15 16">VU population</strain>
        <tissue evidence="15">Whole body</tissue>
    </source>
</reference>
<evidence type="ECO:0000256" key="4">
    <source>
        <dbReference type="ARBA" id="ARBA00022461"/>
    </source>
</evidence>
<dbReference type="InterPro" id="IPR001873">
    <property type="entry name" value="ENaC"/>
</dbReference>
<comment type="caution">
    <text evidence="15">The sequence shown here is derived from an EMBL/GenBank/DDBJ whole genome shotgun (WGS) entry which is preliminary data.</text>
</comment>
<accession>A0A226EE69</accession>
<keyword evidence="8 12" id="KW-0406">Ion transport</keyword>
<evidence type="ECO:0000313" key="15">
    <source>
        <dbReference type="EMBL" id="OXA55822.1"/>
    </source>
</evidence>
<dbReference type="OrthoDB" id="6154304at2759"/>
<evidence type="ECO:0000256" key="13">
    <source>
        <dbReference type="SAM" id="MobiDB-lite"/>
    </source>
</evidence>
<dbReference type="Proteomes" id="UP000198287">
    <property type="component" value="Unassembled WGS sequence"/>
</dbReference>
<dbReference type="Gene3D" id="1.10.287.820">
    <property type="entry name" value="Acid-sensing ion channel domain"/>
    <property type="match status" value="1"/>
</dbReference>
<dbReference type="PANTHER" id="PTHR11690:SF300">
    <property type="entry name" value="PICKPOCKET PROTEIN 19"/>
    <property type="match status" value="1"/>
</dbReference>
<evidence type="ECO:0000256" key="7">
    <source>
        <dbReference type="ARBA" id="ARBA00023053"/>
    </source>
</evidence>
<evidence type="ECO:0000256" key="2">
    <source>
        <dbReference type="ARBA" id="ARBA00007193"/>
    </source>
</evidence>
<dbReference type="EMBL" id="LNIX01000004">
    <property type="protein sequence ID" value="OXA55822.1"/>
    <property type="molecule type" value="Genomic_DNA"/>
</dbReference>
<feature type="compositionally biased region" description="Pro residues" evidence="13">
    <location>
        <begin position="665"/>
        <end position="674"/>
    </location>
</feature>
<gene>
    <name evidence="15" type="ORF">Fcan01_09389</name>
</gene>
<evidence type="ECO:0000256" key="8">
    <source>
        <dbReference type="ARBA" id="ARBA00023065"/>
    </source>
</evidence>
<keyword evidence="16" id="KW-1185">Reference proteome</keyword>
<keyword evidence="5 12" id="KW-0812">Transmembrane</keyword>
<proteinExistence type="inferred from homology"/>
<evidence type="ECO:0000256" key="3">
    <source>
        <dbReference type="ARBA" id="ARBA00022448"/>
    </source>
</evidence>
<feature type="transmembrane region" description="Helical" evidence="14">
    <location>
        <begin position="146"/>
        <end position="166"/>
    </location>
</feature>
<evidence type="ECO:0000313" key="16">
    <source>
        <dbReference type="Proteomes" id="UP000198287"/>
    </source>
</evidence>
<dbReference type="GO" id="GO:0005886">
    <property type="term" value="C:plasma membrane"/>
    <property type="evidence" value="ECO:0007669"/>
    <property type="project" value="TreeGrafter"/>
</dbReference>
<dbReference type="AlphaFoldDB" id="A0A226EE69"/>
<protein>
    <submittedName>
        <fullName evidence="15">Pickpocket protein 28</fullName>
    </submittedName>
</protein>
<keyword evidence="10 12" id="KW-0739">Sodium transport</keyword>
<evidence type="ECO:0000256" key="11">
    <source>
        <dbReference type="ARBA" id="ARBA00023303"/>
    </source>
</evidence>
<organism evidence="15 16">
    <name type="scientific">Folsomia candida</name>
    <name type="common">Springtail</name>
    <dbReference type="NCBI Taxonomy" id="158441"/>
    <lineage>
        <taxon>Eukaryota</taxon>
        <taxon>Metazoa</taxon>
        <taxon>Ecdysozoa</taxon>
        <taxon>Arthropoda</taxon>
        <taxon>Hexapoda</taxon>
        <taxon>Collembola</taxon>
        <taxon>Entomobryomorpha</taxon>
        <taxon>Isotomoidea</taxon>
        <taxon>Isotomidae</taxon>
        <taxon>Proisotominae</taxon>
        <taxon>Folsomia</taxon>
    </lineage>
</organism>
<feature type="transmembrane region" description="Helical" evidence="14">
    <location>
        <begin position="88"/>
        <end position="107"/>
    </location>
</feature>
<dbReference type="GO" id="GO:0015280">
    <property type="term" value="F:ligand-gated sodium channel activity"/>
    <property type="evidence" value="ECO:0007669"/>
    <property type="project" value="TreeGrafter"/>
</dbReference>
<comment type="subcellular location">
    <subcellularLocation>
        <location evidence="1">Membrane</location>
        <topology evidence="1">Multi-pass membrane protein</topology>
    </subcellularLocation>
</comment>
<keyword evidence="7" id="KW-0915">Sodium</keyword>
<keyword evidence="4 12" id="KW-0894">Sodium channel</keyword>
<feature type="region of interest" description="Disordered" evidence="13">
    <location>
        <begin position="623"/>
        <end position="683"/>
    </location>
</feature>
<dbReference type="Pfam" id="PF00858">
    <property type="entry name" value="ASC"/>
    <property type="match status" value="1"/>
</dbReference>
<keyword evidence="9 14" id="KW-0472">Membrane</keyword>
<name>A0A226EE69_FOLCA</name>
<sequence>MRRHSRHCIEEYAMEPVGQVVPDPNPPPTPPPAQRDNVAIDMLEECYEGGRSRCEFVIRSECQPNQGNFLVQALKNLPGFRECLANDIHISMSFVLIILIMGVYFYIMQSFSLIRIALVRPLTHLITPSGAHLSAGVRSRPQKKKVFWTIVIVVLSAIVYVIVHMGQTRTMGHPLVINPETEETYIGNVAFPKVTIAPPGGFKRSKIHQAIRNSIDLAYEFDTFDNWTYNEAVGIIQIIDQVCSPNTTFAVMDNDLQKSKIAAPFIREGMVNCSELFERCFLNGMKLDCGEVFKEHFSERGSSCVFNGIPTAATRLNKTLQSEFGHQYKAEELTEWQKVKSDRDSDSVAEKGQNRTIPIPWKQYFPGKTAGLTFLIKRENDSEKACVHGEGDGLMLAVNHPFDEPQIQRFGAPIPFGVEAYVAVRPTVIFADDEIKDIDPKGRRCYFSDEGGRANLKYYEKYSKQNCLSECFSNEITTNCNCSMVTYPGIPGHRLCTVDDMKTCVHKKEQEIFKTGLTTLCSKCHPNCRDTKYEMSISWSPMTEKTMKDWDIPDNANFSLVHVYFATDSVQAMRRSSRYNWFEVTGLNGGTISMVTGLSLLDAIKGVVAGILVLAGQYFITSQQPDGSVEEETSDDQFSSKTRHHRSSSEEPPPPSQITYVQPRRNPPTPPPQYRPVEPEPDV</sequence>
<evidence type="ECO:0000256" key="12">
    <source>
        <dbReference type="RuleBase" id="RU000679"/>
    </source>
</evidence>
<evidence type="ECO:0000256" key="10">
    <source>
        <dbReference type="ARBA" id="ARBA00023201"/>
    </source>
</evidence>
<dbReference type="PRINTS" id="PR01078">
    <property type="entry name" value="AMINACHANNEL"/>
</dbReference>